<evidence type="ECO:0000256" key="5">
    <source>
        <dbReference type="ARBA" id="ARBA00023242"/>
    </source>
</evidence>
<dbReference type="InterPro" id="IPR002100">
    <property type="entry name" value="TF_MADSbox"/>
</dbReference>
<dbReference type="GO" id="GO:0005634">
    <property type="term" value="C:nucleus"/>
    <property type="evidence" value="ECO:0007669"/>
    <property type="project" value="UniProtKB-SubCell"/>
</dbReference>
<dbReference type="AlphaFoldDB" id="A0A8S9FKV7"/>
<dbReference type="GO" id="GO:0003700">
    <property type="term" value="F:DNA-binding transcription factor activity"/>
    <property type="evidence" value="ECO:0007669"/>
    <property type="project" value="InterPro"/>
</dbReference>
<dbReference type="PRINTS" id="PR00404">
    <property type="entry name" value="MADSDOMAIN"/>
</dbReference>
<dbReference type="Pfam" id="PF00319">
    <property type="entry name" value="SRF-TF"/>
    <property type="match status" value="1"/>
</dbReference>
<dbReference type="SUPFAM" id="SSF55455">
    <property type="entry name" value="SRF-like"/>
    <property type="match status" value="1"/>
</dbReference>
<protein>
    <recommendedName>
        <fullName evidence="6">MADS-box domain-containing protein</fullName>
    </recommendedName>
</protein>
<evidence type="ECO:0000256" key="3">
    <source>
        <dbReference type="ARBA" id="ARBA00023125"/>
    </source>
</evidence>
<dbReference type="SMART" id="SM00432">
    <property type="entry name" value="MADS"/>
    <property type="match status" value="1"/>
</dbReference>
<evidence type="ECO:0000256" key="2">
    <source>
        <dbReference type="ARBA" id="ARBA00023015"/>
    </source>
</evidence>
<keyword evidence="5" id="KW-0539">Nucleus</keyword>
<keyword evidence="2" id="KW-0805">Transcription regulation</keyword>
<proteinExistence type="predicted"/>
<reference evidence="7" key="1">
    <citation type="submission" date="2019-12" db="EMBL/GenBank/DDBJ databases">
        <title>Genome sequencing and annotation of Brassica cretica.</title>
        <authorList>
            <person name="Studholme D.J."/>
            <person name="Sarris P.F."/>
        </authorList>
    </citation>
    <scope>NUCLEOTIDE SEQUENCE</scope>
    <source>
        <strain evidence="7">PFS-102/07</strain>
        <tissue evidence="7">Leaf</tissue>
    </source>
</reference>
<evidence type="ECO:0000256" key="4">
    <source>
        <dbReference type="ARBA" id="ARBA00023163"/>
    </source>
</evidence>
<dbReference type="InterPro" id="IPR002487">
    <property type="entry name" value="TF_Kbox"/>
</dbReference>
<evidence type="ECO:0000313" key="7">
    <source>
        <dbReference type="EMBL" id="KAF2532957.1"/>
    </source>
</evidence>
<keyword evidence="4" id="KW-0804">Transcription</keyword>
<dbReference type="EMBL" id="QGKY02002305">
    <property type="protein sequence ID" value="KAF2532957.1"/>
    <property type="molecule type" value="Genomic_DNA"/>
</dbReference>
<sequence length="335" mass="36986">MDAAISPLRAVCGSGGAQYSGTRIDHGLSGFCSFSQENKSKSKLSPVMSLDLKEHPMASNQTLAALSSSSYTDMDAAISPLRAVCGSGGAQYSGTRIDHGLSGFCSFSQENKSKSKLSPVMSLDLKEHPMASNQTLAALSSSSYGFIRITNLDRNKMVRGKIEIKRIENQTSRQITFSKRRKGLLKKAHELSVLCDAQVAAIVFSQKGKLYEFASSESGYFHAERLQEEDDVQDLKNEVTVIVNSIELLQLHCRKLMGQYLGSCSVDELNEITIQIEKSLTLIRSRKISNQPSSFRVLPKFWQAKVHEEEVGKLKAEIAGTRELVNERTTLHEMV</sequence>
<evidence type="ECO:0000256" key="1">
    <source>
        <dbReference type="ARBA" id="ARBA00004123"/>
    </source>
</evidence>
<dbReference type="GO" id="GO:0000977">
    <property type="term" value="F:RNA polymerase II transcription regulatory region sequence-specific DNA binding"/>
    <property type="evidence" value="ECO:0007669"/>
    <property type="project" value="InterPro"/>
</dbReference>
<name>A0A8S9FKV7_BRACR</name>
<dbReference type="InterPro" id="IPR050142">
    <property type="entry name" value="MADS-box/MEF2_TF"/>
</dbReference>
<dbReference type="PROSITE" id="PS50066">
    <property type="entry name" value="MADS_BOX_2"/>
    <property type="match status" value="1"/>
</dbReference>
<organism evidence="7">
    <name type="scientific">Brassica cretica</name>
    <name type="common">Mustard</name>
    <dbReference type="NCBI Taxonomy" id="69181"/>
    <lineage>
        <taxon>Eukaryota</taxon>
        <taxon>Viridiplantae</taxon>
        <taxon>Streptophyta</taxon>
        <taxon>Embryophyta</taxon>
        <taxon>Tracheophyta</taxon>
        <taxon>Spermatophyta</taxon>
        <taxon>Magnoliopsida</taxon>
        <taxon>eudicotyledons</taxon>
        <taxon>Gunneridae</taxon>
        <taxon>Pentapetalae</taxon>
        <taxon>rosids</taxon>
        <taxon>malvids</taxon>
        <taxon>Brassicales</taxon>
        <taxon>Brassicaceae</taxon>
        <taxon>Brassiceae</taxon>
        <taxon>Brassica</taxon>
    </lineage>
</organism>
<comment type="caution">
    <text evidence="7">The sequence shown here is derived from an EMBL/GenBank/DDBJ whole genome shotgun (WGS) entry which is preliminary data.</text>
</comment>
<gene>
    <name evidence="7" type="ORF">F2Q70_00032513</name>
</gene>
<dbReference type="InterPro" id="IPR036879">
    <property type="entry name" value="TF_MADSbox_sf"/>
</dbReference>
<dbReference type="PANTHER" id="PTHR48019">
    <property type="entry name" value="SERUM RESPONSE FACTOR HOMOLOG"/>
    <property type="match status" value="1"/>
</dbReference>
<comment type="subcellular location">
    <subcellularLocation>
        <location evidence="1">Nucleus</location>
    </subcellularLocation>
</comment>
<dbReference type="GO" id="GO:0046983">
    <property type="term" value="F:protein dimerization activity"/>
    <property type="evidence" value="ECO:0007669"/>
    <property type="project" value="InterPro"/>
</dbReference>
<evidence type="ECO:0000259" key="6">
    <source>
        <dbReference type="PROSITE" id="PS50066"/>
    </source>
</evidence>
<keyword evidence="3" id="KW-0238">DNA-binding</keyword>
<dbReference type="GO" id="GO:0045944">
    <property type="term" value="P:positive regulation of transcription by RNA polymerase II"/>
    <property type="evidence" value="ECO:0007669"/>
    <property type="project" value="InterPro"/>
</dbReference>
<accession>A0A8S9FKV7</accession>
<dbReference type="Gene3D" id="3.40.1810.10">
    <property type="entry name" value="Transcription factor, MADS-box"/>
    <property type="match status" value="1"/>
</dbReference>
<feature type="domain" description="MADS-box" evidence="6">
    <location>
        <begin position="157"/>
        <end position="217"/>
    </location>
</feature>
<dbReference type="InterPro" id="IPR033896">
    <property type="entry name" value="MEF2-like_N"/>
</dbReference>
<dbReference type="CDD" id="cd00265">
    <property type="entry name" value="MADS_MEF2_like"/>
    <property type="match status" value="1"/>
</dbReference>
<dbReference type="Pfam" id="PF01486">
    <property type="entry name" value="K-box"/>
    <property type="match status" value="1"/>
</dbReference>